<evidence type="ECO:0000256" key="9">
    <source>
        <dbReference type="ARBA" id="ARBA00023239"/>
    </source>
</evidence>
<evidence type="ECO:0000259" key="14">
    <source>
        <dbReference type="Pfam" id="PF00117"/>
    </source>
</evidence>
<keyword evidence="7 12" id="KW-0315">Glutamine amidotransferase</keyword>
<accession>A0A3G1KLT9</accession>
<comment type="subunit">
    <text evidence="3 12">Heterodimer of HisH and HisF.</text>
</comment>
<dbReference type="GO" id="GO:0005737">
    <property type="term" value="C:cytoplasm"/>
    <property type="evidence" value="ECO:0007669"/>
    <property type="project" value="UniProtKB-SubCell"/>
</dbReference>
<organism evidence="15 16">
    <name type="scientific">Formimonas warabiya</name>
    <dbReference type="NCBI Taxonomy" id="1761012"/>
    <lineage>
        <taxon>Bacteria</taxon>
        <taxon>Bacillati</taxon>
        <taxon>Bacillota</taxon>
        <taxon>Clostridia</taxon>
        <taxon>Eubacteriales</taxon>
        <taxon>Peptococcaceae</taxon>
        <taxon>Candidatus Formimonas</taxon>
    </lineage>
</organism>
<keyword evidence="15" id="KW-0808">Transferase</keyword>
<feature type="active site" description="Nucleophile" evidence="12 13">
    <location>
        <position position="79"/>
    </location>
</feature>
<dbReference type="EC" id="4.3.2.10" evidence="12"/>
<dbReference type="EC" id="3.5.1.2" evidence="12"/>
<evidence type="ECO:0000256" key="13">
    <source>
        <dbReference type="PIRSR" id="PIRSR000495-1"/>
    </source>
</evidence>
<dbReference type="GO" id="GO:0004359">
    <property type="term" value="F:glutaminase activity"/>
    <property type="evidence" value="ECO:0007669"/>
    <property type="project" value="UniProtKB-EC"/>
</dbReference>
<evidence type="ECO:0000256" key="7">
    <source>
        <dbReference type="ARBA" id="ARBA00022962"/>
    </source>
</evidence>
<dbReference type="PANTHER" id="PTHR42701">
    <property type="entry name" value="IMIDAZOLE GLYCEROL PHOSPHATE SYNTHASE SUBUNIT HISH"/>
    <property type="match status" value="1"/>
</dbReference>
<keyword evidence="9 12" id="KW-0456">Lyase</keyword>
<comment type="catalytic activity">
    <reaction evidence="11 12">
        <text>L-glutamine + H2O = L-glutamate + NH4(+)</text>
        <dbReference type="Rhea" id="RHEA:15889"/>
        <dbReference type="ChEBI" id="CHEBI:15377"/>
        <dbReference type="ChEBI" id="CHEBI:28938"/>
        <dbReference type="ChEBI" id="CHEBI:29985"/>
        <dbReference type="ChEBI" id="CHEBI:58359"/>
        <dbReference type="EC" id="3.5.1.2"/>
    </reaction>
</comment>
<gene>
    <name evidence="12" type="primary">hisH</name>
    <name evidence="15" type="ORF">DCMF_00100</name>
</gene>
<comment type="catalytic activity">
    <reaction evidence="10 12">
        <text>5-[(5-phospho-1-deoxy-D-ribulos-1-ylimino)methylamino]-1-(5-phospho-beta-D-ribosyl)imidazole-4-carboxamide + L-glutamine = D-erythro-1-(imidazol-4-yl)glycerol 3-phosphate + 5-amino-1-(5-phospho-beta-D-ribosyl)imidazole-4-carboxamide + L-glutamate + H(+)</text>
        <dbReference type="Rhea" id="RHEA:24793"/>
        <dbReference type="ChEBI" id="CHEBI:15378"/>
        <dbReference type="ChEBI" id="CHEBI:29985"/>
        <dbReference type="ChEBI" id="CHEBI:58278"/>
        <dbReference type="ChEBI" id="CHEBI:58359"/>
        <dbReference type="ChEBI" id="CHEBI:58475"/>
        <dbReference type="ChEBI" id="CHEBI:58525"/>
        <dbReference type="EC" id="4.3.2.10"/>
    </reaction>
</comment>
<dbReference type="KEGG" id="fwa:DCMF_00100"/>
<feature type="domain" description="Glutamine amidotransferase" evidence="14">
    <location>
        <begin position="4"/>
        <end position="199"/>
    </location>
</feature>
<dbReference type="GO" id="GO:0000107">
    <property type="term" value="F:imidazoleglycerol-phosphate synthase activity"/>
    <property type="evidence" value="ECO:0007669"/>
    <property type="project" value="UniProtKB-UniRule"/>
</dbReference>
<dbReference type="EMBL" id="CP017634">
    <property type="protein sequence ID" value="ATW23406.1"/>
    <property type="molecule type" value="Genomic_DNA"/>
</dbReference>
<comment type="function">
    <text evidence="12">IGPS catalyzes the conversion of PRFAR and glutamine to IGP, AICAR and glutamate. The HisH subunit catalyzes the hydrolysis of glutamine to glutamate and ammonia as part of the synthesis of IGP and AICAR. The resulting ammonia molecule is channeled to the active site of HisF.</text>
</comment>
<evidence type="ECO:0000313" key="16">
    <source>
        <dbReference type="Proteomes" id="UP000323521"/>
    </source>
</evidence>
<dbReference type="RefSeq" id="WP_148132544.1">
    <property type="nucleotide sequence ID" value="NZ_CP017634.1"/>
</dbReference>
<feature type="active site" evidence="12 13">
    <location>
        <position position="183"/>
    </location>
</feature>
<dbReference type="SUPFAM" id="SSF52317">
    <property type="entry name" value="Class I glutamine amidotransferase-like"/>
    <property type="match status" value="1"/>
</dbReference>
<reference evidence="15 16" key="1">
    <citation type="submission" date="2016-10" db="EMBL/GenBank/DDBJ databases">
        <title>Complete Genome Sequence of Peptococcaceae strain DCMF.</title>
        <authorList>
            <person name="Edwards R.J."/>
            <person name="Holland S.I."/>
            <person name="Deshpande N.P."/>
            <person name="Wong Y.K."/>
            <person name="Ertan H."/>
            <person name="Manefield M."/>
            <person name="Russell T.L."/>
            <person name="Lee M.J."/>
        </authorList>
    </citation>
    <scope>NUCLEOTIDE SEQUENCE [LARGE SCALE GENOMIC DNA]</scope>
    <source>
        <strain evidence="15 16">DCMF</strain>
    </source>
</reference>
<dbReference type="HAMAP" id="MF_00278">
    <property type="entry name" value="HisH"/>
    <property type="match status" value="1"/>
</dbReference>
<dbReference type="InterPro" id="IPR010139">
    <property type="entry name" value="Imidazole-glycPsynth_HisH"/>
</dbReference>
<evidence type="ECO:0000256" key="3">
    <source>
        <dbReference type="ARBA" id="ARBA00011152"/>
    </source>
</evidence>
<dbReference type="PROSITE" id="PS51273">
    <property type="entry name" value="GATASE_TYPE_1"/>
    <property type="match status" value="1"/>
</dbReference>
<evidence type="ECO:0000256" key="2">
    <source>
        <dbReference type="ARBA" id="ARBA00005091"/>
    </source>
</evidence>
<dbReference type="Proteomes" id="UP000323521">
    <property type="component" value="Chromosome"/>
</dbReference>
<comment type="pathway">
    <text evidence="2 12">Amino-acid biosynthesis; L-histidine biosynthesis; L-histidine from 5-phospho-alpha-D-ribose 1-diphosphate: step 5/9.</text>
</comment>
<evidence type="ECO:0000256" key="5">
    <source>
        <dbReference type="ARBA" id="ARBA00022605"/>
    </source>
</evidence>
<dbReference type="FunFam" id="3.40.50.880:FF:000009">
    <property type="entry name" value="Imidazole glycerol phosphate synthase subunit HisH"/>
    <property type="match status" value="1"/>
</dbReference>
<keyword evidence="5 12" id="KW-0028">Amino-acid biosynthesis</keyword>
<dbReference type="InterPro" id="IPR029062">
    <property type="entry name" value="Class_I_gatase-like"/>
</dbReference>
<evidence type="ECO:0000256" key="10">
    <source>
        <dbReference type="ARBA" id="ARBA00047838"/>
    </source>
</evidence>
<evidence type="ECO:0000256" key="12">
    <source>
        <dbReference type="HAMAP-Rule" id="MF_00278"/>
    </source>
</evidence>
<dbReference type="CDD" id="cd01748">
    <property type="entry name" value="GATase1_IGP_Synthase"/>
    <property type="match status" value="1"/>
</dbReference>
<dbReference type="Gene3D" id="3.40.50.880">
    <property type="match status" value="1"/>
</dbReference>
<dbReference type="UniPathway" id="UPA00031">
    <property type="reaction ID" value="UER00010"/>
</dbReference>
<keyword evidence="16" id="KW-1185">Reference proteome</keyword>
<protein>
    <recommendedName>
        <fullName evidence="12">Imidazole glycerol phosphate synthase subunit HisH</fullName>
        <ecNumber evidence="12">4.3.2.10</ecNumber>
    </recommendedName>
    <alternativeName>
        <fullName evidence="12">IGP synthase glutaminase subunit</fullName>
        <ecNumber evidence="12">3.5.1.2</ecNumber>
    </alternativeName>
    <alternativeName>
        <fullName evidence="12">IGP synthase subunit HisH</fullName>
    </alternativeName>
    <alternativeName>
        <fullName evidence="12">ImGP synthase subunit HisH</fullName>
        <shortName evidence="12">IGPS subunit HisH</shortName>
    </alternativeName>
</protein>
<dbReference type="OrthoDB" id="9807137at2"/>
<dbReference type="GO" id="GO:0000105">
    <property type="term" value="P:L-histidine biosynthetic process"/>
    <property type="evidence" value="ECO:0007669"/>
    <property type="project" value="UniProtKB-UniRule"/>
</dbReference>
<keyword evidence="8 12" id="KW-0368">Histidine biosynthesis</keyword>
<proteinExistence type="inferred from homology"/>
<dbReference type="InterPro" id="IPR017926">
    <property type="entry name" value="GATASE"/>
</dbReference>
<dbReference type="GO" id="GO:0016829">
    <property type="term" value="F:lyase activity"/>
    <property type="evidence" value="ECO:0007669"/>
    <property type="project" value="UniProtKB-KW"/>
</dbReference>
<keyword evidence="4 12" id="KW-0963">Cytoplasm</keyword>
<comment type="subcellular location">
    <subcellularLocation>
        <location evidence="1 12">Cytoplasm</location>
    </subcellularLocation>
</comment>
<dbReference type="PIRSF" id="PIRSF000495">
    <property type="entry name" value="Amidotransf_hisH"/>
    <property type="match status" value="1"/>
</dbReference>
<dbReference type="Pfam" id="PF00117">
    <property type="entry name" value="GATase"/>
    <property type="match status" value="1"/>
</dbReference>
<keyword evidence="6 12" id="KW-0378">Hydrolase</keyword>
<sequence length="204" mass="22352">MIAIIDYGMGNLRSVQKGFEKVGYAAFITNDPQKALEASGVVLPGVGAFEDAMKNLRHTGFLDAIKQVVRQEKPLLGICLGMQLFFEESEENGVHQGLGLLSGKVVRFRLPDDMKVPHMGWNQIRKEGDCPILHGISCGAYFYFVHSFYVAPENFDFVGAITNYGVNFASVVGRGKIFGVQFHPEKSTGPGLHILKNFGVVAAQ</sequence>
<dbReference type="NCBIfam" id="TIGR01855">
    <property type="entry name" value="IMP_synth_hisH"/>
    <property type="match status" value="1"/>
</dbReference>
<feature type="active site" evidence="12 13">
    <location>
        <position position="185"/>
    </location>
</feature>
<dbReference type="AlphaFoldDB" id="A0A3G1KLT9"/>
<evidence type="ECO:0000256" key="11">
    <source>
        <dbReference type="ARBA" id="ARBA00049534"/>
    </source>
</evidence>
<evidence type="ECO:0000256" key="4">
    <source>
        <dbReference type="ARBA" id="ARBA00022490"/>
    </source>
</evidence>
<evidence type="ECO:0000256" key="6">
    <source>
        <dbReference type="ARBA" id="ARBA00022801"/>
    </source>
</evidence>
<evidence type="ECO:0000313" key="15">
    <source>
        <dbReference type="EMBL" id="ATW23406.1"/>
    </source>
</evidence>
<dbReference type="PANTHER" id="PTHR42701:SF1">
    <property type="entry name" value="IMIDAZOLE GLYCEROL PHOSPHATE SYNTHASE SUBUNIT HISH"/>
    <property type="match status" value="1"/>
</dbReference>
<name>A0A3G1KLT9_FORW1</name>
<evidence type="ECO:0000256" key="1">
    <source>
        <dbReference type="ARBA" id="ARBA00004496"/>
    </source>
</evidence>
<evidence type="ECO:0000256" key="8">
    <source>
        <dbReference type="ARBA" id="ARBA00023102"/>
    </source>
</evidence>